<dbReference type="InterPro" id="IPR036866">
    <property type="entry name" value="RibonucZ/Hydroxyglut_hydro"/>
</dbReference>
<gene>
    <name evidence="6" type="ORF">S12H4_49134</name>
</gene>
<accession>X1V9L4</accession>
<evidence type="ECO:0000256" key="3">
    <source>
        <dbReference type="ARBA" id="ARBA00022801"/>
    </source>
</evidence>
<dbReference type="GO" id="GO:0046872">
    <property type="term" value="F:metal ion binding"/>
    <property type="evidence" value="ECO:0007669"/>
    <property type="project" value="UniProtKB-KW"/>
</dbReference>
<comment type="cofactor">
    <cofactor evidence="1">
        <name>Zn(2+)</name>
        <dbReference type="ChEBI" id="CHEBI:29105"/>
    </cofactor>
</comment>
<dbReference type="PANTHER" id="PTHR46233:SF3">
    <property type="entry name" value="HYDROXYACYLGLUTATHIONE HYDROLASE GLOC"/>
    <property type="match status" value="1"/>
</dbReference>
<feature type="non-terminal residue" evidence="6">
    <location>
        <position position="171"/>
    </location>
</feature>
<comment type="caution">
    <text evidence="6">The sequence shown here is derived from an EMBL/GenBank/DDBJ whole genome shotgun (WGS) entry which is preliminary data.</text>
</comment>
<reference evidence="6" key="1">
    <citation type="journal article" date="2014" name="Front. Microbiol.">
        <title>High frequency of phylogenetically diverse reductive dehalogenase-homologous genes in deep subseafloor sedimentary metagenomes.</title>
        <authorList>
            <person name="Kawai M."/>
            <person name="Futagami T."/>
            <person name="Toyoda A."/>
            <person name="Takaki Y."/>
            <person name="Nishi S."/>
            <person name="Hori S."/>
            <person name="Arai W."/>
            <person name="Tsubouchi T."/>
            <person name="Morono Y."/>
            <person name="Uchiyama I."/>
            <person name="Ito T."/>
            <person name="Fujiyama A."/>
            <person name="Inagaki F."/>
            <person name="Takami H."/>
        </authorList>
    </citation>
    <scope>NUCLEOTIDE SEQUENCE</scope>
    <source>
        <strain evidence="6">Expedition CK06-06</strain>
    </source>
</reference>
<dbReference type="EMBL" id="BARW01030789">
    <property type="protein sequence ID" value="GAJ09721.1"/>
    <property type="molecule type" value="Genomic_DNA"/>
</dbReference>
<dbReference type="InterPro" id="IPR051453">
    <property type="entry name" value="MBL_Glyoxalase_II"/>
</dbReference>
<proteinExistence type="predicted"/>
<keyword evidence="4" id="KW-0862">Zinc</keyword>
<keyword evidence="3" id="KW-0378">Hydrolase</keyword>
<organism evidence="6">
    <name type="scientific">marine sediment metagenome</name>
    <dbReference type="NCBI Taxonomy" id="412755"/>
    <lineage>
        <taxon>unclassified sequences</taxon>
        <taxon>metagenomes</taxon>
        <taxon>ecological metagenomes</taxon>
    </lineage>
</organism>
<protein>
    <recommendedName>
        <fullName evidence="5">Metallo-beta-lactamase domain-containing protein</fullName>
    </recommendedName>
</protein>
<dbReference type="InterPro" id="IPR001279">
    <property type="entry name" value="Metallo-B-lactamas"/>
</dbReference>
<evidence type="ECO:0000256" key="1">
    <source>
        <dbReference type="ARBA" id="ARBA00001947"/>
    </source>
</evidence>
<evidence type="ECO:0000256" key="4">
    <source>
        <dbReference type="ARBA" id="ARBA00022833"/>
    </source>
</evidence>
<dbReference type="Gene3D" id="3.60.15.10">
    <property type="entry name" value="Ribonuclease Z/Hydroxyacylglutathione hydrolase-like"/>
    <property type="match status" value="1"/>
</dbReference>
<sequence>MIFKKLIVGALGTNCYIFGSNKTKEIVVIDPGGNAETIIKSIEELKGKPIAVLLTHGHFDHTTKVGKILRHFQIPLMYNKRAYNSGTYKQKEADRWLVEGDIITIGEIKLHTLETPGHSPGSLCFYSSDVDEFKGNEIGGILFTGDLIFKGSIGRSDFQGGDQNLLFESIR</sequence>
<evidence type="ECO:0000256" key="2">
    <source>
        <dbReference type="ARBA" id="ARBA00022723"/>
    </source>
</evidence>
<dbReference type="Pfam" id="PF00753">
    <property type="entry name" value="Lactamase_B"/>
    <property type="match status" value="1"/>
</dbReference>
<dbReference type="SUPFAM" id="SSF56281">
    <property type="entry name" value="Metallo-hydrolase/oxidoreductase"/>
    <property type="match status" value="1"/>
</dbReference>
<evidence type="ECO:0000313" key="6">
    <source>
        <dbReference type="EMBL" id="GAJ09721.1"/>
    </source>
</evidence>
<dbReference type="PANTHER" id="PTHR46233">
    <property type="entry name" value="HYDROXYACYLGLUTATHIONE HYDROLASE GLOC"/>
    <property type="match status" value="1"/>
</dbReference>
<dbReference type="GO" id="GO:0016787">
    <property type="term" value="F:hydrolase activity"/>
    <property type="evidence" value="ECO:0007669"/>
    <property type="project" value="UniProtKB-KW"/>
</dbReference>
<keyword evidence="2" id="KW-0479">Metal-binding</keyword>
<name>X1V9L4_9ZZZZ</name>
<dbReference type="CDD" id="cd06262">
    <property type="entry name" value="metallo-hydrolase-like_MBL-fold"/>
    <property type="match status" value="1"/>
</dbReference>
<dbReference type="AlphaFoldDB" id="X1V9L4"/>
<feature type="domain" description="Metallo-beta-lactamase" evidence="5">
    <location>
        <begin position="12"/>
        <end position="171"/>
    </location>
</feature>
<evidence type="ECO:0000259" key="5">
    <source>
        <dbReference type="SMART" id="SM00849"/>
    </source>
</evidence>
<dbReference type="SMART" id="SM00849">
    <property type="entry name" value="Lactamase_B"/>
    <property type="match status" value="1"/>
</dbReference>